<accession>A0A9W9PVZ9</accession>
<evidence type="ECO:0000313" key="10">
    <source>
        <dbReference type="Proteomes" id="UP001147746"/>
    </source>
</evidence>
<reference evidence="9" key="2">
    <citation type="journal article" date="2023" name="IMA Fungus">
        <title>Comparative genomic study of the Penicillium genus elucidates a diverse pangenome and 15 lateral gene transfer events.</title>
        <authorList>
            <person name="Petersen C."/>
            <person name="Sorensen T."/>
            <person name="Nielsen M.R."/>
            <person name="Sondergaard T.E."/>
            <person name="Sorensen J.L."/>
            <person name="Fitzpatrick D.A."/>
            <person name="Frisvad J.C."/>
            <person name="Nielsen K.L."/>
        </authorList>
    </citation>
    <scope>NUCLEOTIDE SEQUENCE</scope>
    <source>
        <strain evidence="9">IBT 21472</strain>
    </source>
</reference>
<gene>
    <name evidence="9" type="ORF">N7476_005803</name>
</gene>
<proteinExistence type="inferred from homology"/>
<dbReference type="GO" id="GO:0022857">
    <property type="term" value="F:transmembrane transporter activity"/>
    <property type="evidence" value="ECO:0007669"/>
    <property type="project" value="InterPro"/>
</dbReference>
<evidence type="ECO:0000256" key="2">
    <source>
        <dbReference type="ARBA" id="ARBA00006829"/>
    </source>
</evidence>
<feature type="transmembrane region" description="Helical" evidence="7">
    <location>
        <begin position="119"/>
        <end position="136"/>
    </location>
</feature>
<dbReference type="InterPro" id="IPR011701">
    <property type="entry name" value="MFS"/>
</dbReference>
<dbReference type="PANTHER" id="PTHR23506:SF35">
    <property type="entry name" value="MAJOR FACILITATOR SUPERFAMILY (MFS) PROFILE DOMAIN-CONTAINING PROTEIN-RELATED"/>
    <property type="match status" value="1"/>
</dbReference>
<evidence type="ECO:0000256" key="1">
    <source>
        <dbReference type="ARBA" id="ARBA00004141"/>
    </source>
</evidence>
<dbReference type="PROSITE" id="PS50850">
    <property type="entry name" value="MFS"/>
    <property type="match status" value="1"/>
</dbReference>
<protein>
    <submittedName>
        <fullName evidence="9">MFS transporter</fullName>
    </submittedName>
</protein>
<feature type="transmembrane region" description="Helical" evidence="7">
    <location>
        <begin position="243"/>
        <end position="267"/>
    </location>
</feature>
<dbReference type="Gene3D" id="1.20.1250.20">
    <property type="entry name" value="MFS general substrate transporter like domains"/>
    <property type="match status" value="1"/>
</dbReference>
<dbReference type="AlphaFoldDB" id="A0A9W9PVZ9"/>
<name>A0A9W9PVZ9_9EURO</name>
<keyword evidence="5 7" id="KW-1133">Transmembrane helix</keyword>
<feature type="transmembrane region" description="Helical" evidence="7">
    <location>
        <begin position="89"/>
        <end position="113"/>
    </location>
</feature>
<dbReference type="Proteomes" id="UP001147746">
    <property type="component" value="Unassembled WGS sequence"/>
</dbReference>
<evidence type="ECO:0000313" key="9">
    <source>
        <dbReference type="EMBL" id="KAJ5315496.1"/>
    </source>
</evidence>
<feature type="transmembrane region" description="Helical" evidence="7">
    <location>
        <begin position="17"/>
        <end position="44"/>
    </location>
</feature>
<dbReference type="InterPro" id="IPR036259">
    <property type="entry name" value="MFS_trans_sf"/>
</dbReference>
<dbReference type="EMBL" id="JAPZBO010000005">
    <property type="protein sequence ID" value="KAJ5315496.1"/>
    <property type="molecule type" value="Genomic_DNA"/>
</dbReference>
<keyword evidence="10" id="KW-1185">Reference proteome</keyword>
<feature type="domain" description="Major facilitator superfamily (MFS) profile" evidence="8">
    <location>
        <begin position="18"/>
        <end position="447"/>
    </location>
</feature>
<dbReference type="GO" id="GO:0016020">
    <property type="term" value="C:membrane"/>
    <property type="evidence" value="ECO:0007669"/>
    <property type="project" value="UniProtKB-SubCell"/>
</dbReference>
<comment type="subcellular location">
    <subcellularLocation>
        <location evidence="1">Membrane</location>
        <topology evidence="1">Multi-pass membrane protein</topology>
    </subcellularLocation>
</comment>
<keyword evidence="3" id="KW-0813">Transport</keyword>
<evidence type="ECO:0000256" key="6">
    <source>
        <dbReference type="ARBA" id="ARBA00023136"/>
    </source>
</evidence>
<evidence type="ECO:0000259" key="8">
    <source>
        <dbReference type="PROSITE" id="PS50850"/>
    </source>
</evidence>
<organism evidence="9 10">
    <name type="scientific">Penicillium atrosanguineum</name>
    <dbReference type="NCBI Taxonomy" id="1132637"/>
    <lineage>
        <taxon>Eukaryota</taxon>
        <taxon>Fungi</taxon>
        <taxon>Dikarya</taxon>
        <taxon>Ascomycota</taxon>
        <taxon>Pezizomycotina</taxon>
        <taxon>Eurotiomycetes</taxon>
        <taxon>Eurotiomycetidae</taxon>
        <taxon>Eurotiales</taxon>
        <taxon>Aspergillaceae</taxon>
        <taxon>Penicillium</taxon>
    </lineage>
</organism>
<dbReference type="InterPro" id="IPR050930">
    <property type="entry name" value="MFS_Vesicular_Transporter"/>
</dbReference>
<evidence type="ECO:0000256" key="4">
    <source>
        <dbReference type="ARBA" id="ARBA00022692"/>
    </source>
</evidence>
<comment type="similarity">
    <text evidence="2">Belongs to the major facilitator superfamily. Vesicular transporter family.</text>
</comment>
<comment type="caution">
    <text evidence="9">The sequence shown here is derived from an EMBL/GenBank/DDBJ whole genome shotgun (WGS) entry which is preliminary data.</text>
</comment>
<dbReference type="PRINTS" id="PR01035">
    <property type="entry name" value="TCRTETA"/>
</dbReference>
<feature type="transmembrane region" description="Helical" evidence="7">
    <location>
        <begin position="148"/>
        <end position="171"/>
    </location>
</feature>
<keyword evidence="6 7" id="KW-0472">Membrane</keyword>
<evidence type="ECO:0000256" key="3">
    <source>
        <dbReference type="ARBA" id="ARBA00022448"/>
    </source>
</evidence>
<dbReference type="Pfam" id="PF07690">
    <property type="entry name" value="MFS_1"/>
    <property type="match status" value="1"/>
</dbReference>
<dbReference type="SUPFAM" id="SSF103473">
    <property type="entry name" value="MFS general substrate transporter"/>
    <property type="match status" value="1"/>
</dbReference>
<feature type="transmembrane region" description="Helical" evidence="7">
    <location>
        <begin position="350"/>
        <end position="368"/>
    </location>
</feature>
<feature type="transmembrane region" description="Helical" evidence="7">
    <location>
        <begin position="287"/>
        <end position="310"/>
    </location>
</feature>
<dbReference type="InterPro" id="IPR020846">
    <property type="entry name" value="MFS_dom"/>
</dbReference>
<evidence type="ECO:0000256" key="5">
    <source>
        <dbReference type="ARBA" id="ARBA00022989"/>
    </source>
</evidence>
<keyword evidence="4 7" id="KW-0812">Transmembrane</keyword>
<feature type="transmembrane region" description="Helical" evidence="7">
    <location>
        <begin position="56"/>
        <end position="77"/>
    </location>
</feature>
<evidence type="ECO:0000256" key="7">
    <source>
        <dbReference type="SAM" id="Phobius"/>
    </source>
</evidence>
<dbReference type="PANTHER" id="PTHR23506">
    <property type="entry name" value="GH10249P"/>
    <property type="match status" value="1"/>
</dbReference>
<reference evidence="9" key="1">
    <citation type="submission" date="2022-12" db="EMBL/GenBank/DDBJ databases">
        <authorList>
            <person name="Petersen C."/>
        </authorList>
    </citation>
    <scope>NUCLEOTIDE SEQUENCE</scope>
    <source>
        <strain evidence="9">IBT 21472</strain>
    </source>
</reference>
<feature type="transmembrane region" description="Helical" evidence="7">
    <location>
        <begin position="177"/>
        <end position="197"/>
    </location>
</feature>
<feature type="transmembrane region" description="Helical" evidence="7">
    <location>
        <begin position="322"/>
        <end position="344"/>
    </location>
</feature>
<dbReference type="InterPro" id="IPR001958">
    <property type="entry name" value="Tet-R_TetA/multi-R_MdtG-like"/>
</dbReference>
<sequence>MSDVRPWGYGWRSSQSFVIFTATLGLFSETFLYAFIVPILSYMIEDRLELPPSQTQWLTTALLATHGFVSVVSAPIIGHFADKTSSRRIPLLIALAGCFVGTLLLSICPSVWVLFVGRIVQAASGSAGWIVAFATLTDNVKPDHIGKVLGTAMSFVIAGIITGPMVSGALLQLVGYWAAWSAPLLLLAVGFIARLLMLEKNDMQVATSEHASIDEQEALLGANICNSKPDLEQQYPAPPSLGFYRIVLCNIRIIAGLLNTVMFSMILSGFDATLPLHLQRVFHWGTLPIGIIFLGLQVPGMALGPVVGWLRDRVGLRNPTTIGWILIAPLLWMLGIPGTGVDWADNEANGQVIFIIGVVGIGSVAPLVRGAGTFQLIAVTNDLQSKNASIFGPHGGSSRIFSITEIAFNIGTMLGPLFSGALVEAFDFLTMVGTLGQWYDIADVRQY</sequence>